<keyword evidence="2" id="KW-1185">Reference proteome</keyword>
<evidence type="ECO:0000313" key="1">
    <source>
        <dbReference type="EMBL" id="AOU97192.1"/>
    </source>
</evidence>
<dbReference type="InterPro" id="IPR016755">
    <property type="entry name" value="UCP019302"/>
</dbReference>
<dbReference type="Proteomes" id="UP000095401">
    <property type="component" value="Chromosome"/>
</dbReference>
<dbReference type="Pfam" id="PF10084">
    <property type="entry name" value="DUF2322"/>
    <property type="match status" value="1"/>
</dbReference>
<protein>
    <recommendedName>
        <fullName evidence="3">DUF2322 domain-containing protein</fullName>
    </recommendedName>
</protein>
<dbReference type="AlphaFoldDB" id="A0A1D8IL41"/>
<gene>
    <name evidence="1" type="ORF">BI364_03515</name>
</gene>
<accession>A0A1D8IL41</accession>
<dbReference type="KEGG" id="aprs:BI364_03515"/>
<sequence length="109" mass="11942">MSRFDENLKALKQPHDRLAALEGYADGYEPAFVIENRPGSQGALAVYYEVAVKHGGLTPKAAEEALALFAEHTDDARTNPGAHPNIDRLFTIVEQDLYYSIKAVPKAEG</sequence>
<name>A0A1D8IL41_9GAMM</name>
<reference evidence="2" key="1">
    <citation type="submission" date="2016-09" db="EMBL/GenBank/DDBJ databases">
        <title>Acidihalobacter prosperus F5.</title>
        <authorList>
            <person name="Khaleque H.N."/>
            <person name="Ramsay J.P."/>
            <person name="Kaksonen A.H."/>
            <person name="Boxall N.J."/>
            <person name="Watkin E.L.J."/>
        </authorList>
    </citation>
    <scope>NUCLEOTIDE SEQUENCE [LARGE SCALE GENOMIC DNA]</scope>
    <source>
        <strain evidence="2">F5</strain>
    </source>
</reference>
<dbReference type="EMBL" id="CP017415">
    <property type="protein sequence ID" value="AOU97192.1"/>
    <property type="molecule type" value="Genomic_DNA"/>
</dbReference>
<proteinExistence type="predicted"/>
<evidence type="ECO:0008006" key="3">
    <source>
        <dbReference type="Google" id="ProtNLM"/>
    </source>
</evidence>
<evidence type="ECO:0000313" key="2">
    <source>
        <dbReference type="Proteomes" id="UP000095401"/>
    </source>
</evidence>
<dbReference type="RefSeq" id="WP_070077580.1">
    <property type="nucleotide sequence ID" value="NZ_CP017415.1"/>
</dbReference>
<organism evidence="1 2">
    <name type="scientific">Acidihalobacter yilgarnensis</name>
    <dbReference type="NCBI Taxonomy" id="2819280"/>
    <lineage>
        <taxon>Bacteria</taxon>
        <taxon>Pseudomonadati</taxon>
        <taxon>Pseudomonadota</taxon>
        <taxon>Gammaproteobacteria</taxon>
        <taxon>Chromatiales</taxon>
        <taxon>Ectothiorhodospiraceae</taxon>
        <taxon>Acidihalobacter</taxon>
    </lineage>
</organism>